<evidence type="ECO:0000313" key="4">
    <source>
        <dbReference type="Proteomes" id="UP001597545"/>
    </source>
</evidence>
<protein>
    <recommendedName>
        <fullName evidence="5">3-oxoacyl-ACP synthase</fullName>
    </recommendedName>
</protein>
<organism evidence="3 4">
    <name type="scientific">Sphingobacterium suaedae</name>
    <dbReference type="NCBI Taxonomy" id="1686402"/>
    <lineage>
        <taxon>Bacteria</taxon>
        <taxon>Pseudomonadati</taxon>
        <taxon>Bacteroidota</taxon>
        <taxon>Sphingobacteriia</taxon>
        <taxon>Sphingobacteriales</taxon>
        <taxon>Sphingobacteriaceae</taxon>
        <taxon>Sphingobacterium</taxon>
    </lineage>
</organism>
<keyword evidence="4" id="KW-1185">Reference proteome</keyword>
<keyword evidence="2" id="KW-0812">Transmembrane</keyword>
<keyword evidence="2" id="KW-0472">Membrane</keyword>
<evidence type="ECO:0000256" key="2">
    <source>
        <dbReference type="SAM" id="Phobius"/>
    </source>
</evidence>
<keyword evidence="1" id="KW-0175">Coiled coil</keyword>
<proteinExistence type="predicted"/>
<keyword evidence="2" id="KW-1133">Transmembrane helix</keyword>
<reference evidence="4" key="1">
    <citation type="journal article" date="2019" name="Int. J. Syst. Evol. Microbiol.">
        <title>The Global Catalogue of Microorganisms (GCM) 10K type strain sequencing project: providing services to taxonomists for standard genome sequencing and annotation.</title>
        <authorList>
            <consortium name="The Broad Institute Genomics Platform"/>
            <consortium name="The Broad Institute Genome Sequencing Center for Infectious Disease"/>
            <person name="Wu L."/>
            <person name="Ma J."/>
        </authorList>
    </citation>
    <scope>NUCLEOTIDE SEQUENCE [LARGE SCALE GENOMIC DNA]</scope>
    <source>
        <strain evidence="4">KCTC 42662</strain>
    </source>
</reference>
<name>A0ABW5KFA1_9SPHI</name>
<feature type="transmembrane region" description="Helical" evidence="2">
    <location>
        <begin position="83"/>
        <end position="108"/>
    </location>
</feature>
<evidence type="ECO:0008006" key="5">
    <source>
        <dbReference type="Google" id="ProtNLM"/>
    </source>
</evidence>
<comment type="caution">
    <text evidence="3">The sequence shown here is derived from an EMBL/GenBank/DDBJ whole genome shotgun (WGS) entry which is preliminary data.</text>
</comment>
<feature type="coiled-coil region" evidence="1">
    <location>
        <begin position="12"/>
        <end position="76"/>
    </location>
</feature>
<dbReference type="Proteomes" id="UP001597545">
    <property type="component" value="Unassembled WGS sequence"/>
</dbReference>
<sequence length="148" mass="16560">MNCKKELVARCLKKTTDRIAEIMHAIEQAQEAIENDTKSSAGDKYEISREMVQQDLNRYQTQLSQARKDKTILEQLPLERKEYVGLGTVIFTSAMAYFVAISIGQILLDQKTYMVISPSSPIGKLLMGKSVGGHIYFNGVSQELLAIS</sequence>
<accession>A0ABW5KFA1</accession>
<dbReference type="EMBL" id="JBHULR010000001">
    <property type="protein sequence ID" value="MFD2546216.1"/>
    <property type="molecule type" value="Genomic_DNA"/>
</dbReference>
<gene>
    <name evidence="3" type="ORF">ACFSR5_01010</name>
</gene>
<evidence type="ECO:0000256" key="1">
    <source>
        <dbReference type="SAM" id="Coils"/>
    </source>
</evidence>
<evidence type="ECO:0000313" key="3">
    <source>
        <dbReference type="EMBL" id="MFD2546216.1"/>
    </source>
</evidence>
<dbReference type="RefSeq" id="WP_380899789.1">
    <property type="nucleotide sequence ID" value="NZ_JBHUEG010000002.1"/>
</dbReference>